<dbReference type="PIRSF" id="PIRSF005897">
    <property type="entry name" value="RR_PatA"/>
    <property type="match status" value="1"/>
</dbReference>
<keyword evidence="4" id="KW-0418">Kinase</keyword>
<dbReference type="Gene3D" id="3.40.50.2300">
    <property type="match status" value="1"/>
</dbReference>
<accession>A0A2W1JP36</accession>
<dbReference type="InterPro" id="IPR001789">
    <property type="entry name" value="Sig_transdc_resp-reg_receiver"/>
</dbReference>
<evidence type="ECO:0000313" key="5">
    <source>
        <dbReference type="Proteomes" id="UP000248857"/>
    </source>
</evidence>
<feature type="modified residue" description="4-aspartylphosphate" evidence="2">
    <location>
        <position position="349"/>
    </location>
</feature>
<protein>
    <submittedName>
        <fullName evidence="4">Signal transduction histidine-protein kinase BarA</fullName>
        <ecNumber evidence="4">2.7.13.3</ecNumber>
    </submittedName>
</protein>
<dbReference type="InterPro" id="IPR050595">
    <property type="entry name" value="Bact_response_regulator"/>
</dbReference>
<dbReference type="InterPro" id="IPR011006">
    <property type="entry name" value="CheY-like_superfamily"/>
</dbReference>
<dbReference type="Pfam" id="PF00072">
    <property type="entry name" value="Response_reg"/>
    <property type="match status" value="1"/>
</dbReference>
<dbReference type="PROSITE" id="PS50110">
    <property type="entry name" value="RESPONSE_REGULATORY"/>
    <property type="match status" value="1"/>
</dbReference>
<dbReference type="SUPFAM" id="SSF52172">
    <property type="entry name" value="CheY-like"/>
    <property type="match status" value="1"/>
</dbReference>
<keyword evidence="1 2" id="KW-0597">Phosphoprotein</keyword>
<proteinExistence type="predicted"/>
<dbReference type="RefSeq" id="WP_110984114.1">
    <property type="nucleotide sequence ID" value="NZ_CAWNWM010000001.1"/>
</dbReference>
<evidence type="ECO:0000256" key="1">
    <source>
        <dbReference type="ARBA" id="ARBA00022553"/>
    </source>
</evidence>
<keyword evidence="5" id="KW-1185">Reference proteome</keyword>
<dbReference type="PANTHER" id="PTHR44591">
    <property type="entry name" value="STRESS RESPONSE REGULATOR PROTEIN 1"/>
    <property type="match status" value="1"/>
</dbReference>
<dbReference type="GO" id="GO:0000160">
    <property type="term" value="P:phosphorelay signal transduction system"/>
    <property type="evidence" value="ECO:0007669"/>
    <property type="project" value="InterPro"/>
</dbReference>
<dbReference type="AlphaFoldDB" id="A0A2W1JP36"/>
<gene>
    <name evidence="4" type="primary">barA_1</name>
    <name evidence="4" type="ORF">C1752_00123</name>
</gene>
<feature type="domain" description="Response regulatory" evidence="3">
    <location>
        <begin position="300"/>
        <end position="416"/>
    </location>
</feature>
<name>A0A2W1JP36_9CYAN</name>
<dbReference type="InterPro" id="IPR025497">
    <property type="entry name" value="PatA-like_N"/>
</dbReference>
<dbReference type="OrthoDB" id="457440at2"/>
<evidence type="ECO:0000313" key="4">
    <source>
        <dbReference type="EMBL" id="PZD75100.1"/>
    </source>
</evidence>
<dbReference type="EMBL" id="PQWO01000001">
    <property type="protein sequence ID" value="PZD75100.1"/>
    <property type="molecule type" value="Genomic_DNA"/>
</dbReference>
<keyword evidence="4" id="KW-0808">Transferase</keyword>
<dbReference type="Pfam" id="PF14332">
    <property type="entry name" value="DUF4388"/>
    <property type="match status" value="1"/>
</dbReference>
<dbReference type="Proteomes" id="UP000248857">
    <property type="component" value="Unassembled WGS sequence"/>
</dbReference>
<organism evidence="4 5">
    <name type="scientific">Acaryochloris thomasi RCC1774</name>
    <dbReference type="NCBI Taxonomy" id="1764569"/>
    <lineage>
        <taxon>Bacteria</taxon>
        <taxon>Bacillati</taxon>
        <taxon>Cyanobacteriota</taxon>
        <taxon>Cyanophyceae</taxon>
        <taxon>Acaryochloridales</taxon>
        <taxon>Acaryochloridaceae</taxon>
        <taxon>Acaryochloris</taxon>
        <taxon>Acaryochloris thomasi</taxon>
    </lineage>
</organism>
<dbReference type="PANTHER" id="PTHR44591:SF23">
    <property type="entry name" value="CHEY SUBFAMILY"/>
    <property type="match status" value="1"/>
</dbReference>
<dbReference type="GO" id="GO:0004673">
    <property type="term" value="F:protein histidine kinase activity"/>
    <property type="evidence" value="ECO:0007669"/>
    <property type="project" value="UniProtKB-EC"/>
</dbReference>
<evidence type="ECO:0000256" key="2">
    <source>
        <dbReference type="PROSITE-ProRule" id="PRU00169"/>
    </source>
</evidence>
<evidence type="ECO:0000259" key="3">
    <source>
        <dbReference type="PROSITE" id="PS50110"/>
    </source>
</evidence>
<dbReference type="InterPro" id="IPR024186">
    <property type="entry name" value="Sig_transdc_resp-reg_PatA"/>
</dbReference>
<sequence>MKQEIDVEIKGQLTSNTPPKAILSQLVASSSSGILEVVSCDAVWRIYVEGGQLVFASHSINPSDVLDRHLKDFSRIVPAINQKIKQDVRALSNRYDARQDLPFSYQAIRWLQDQNYLNTEQVMLLIKRLSQEALESYLLLVAGDYRFISRSSSLDPMSRLDLLLLVQECQYRIKAWRDLGPEIWSPYQGLYYFSQSELQRQSGSEKLEKYGGVLRGFSFRKLAVILGQDELSLAQDLYSEITEKTIILREPIAPYHLFPRFSDRFPSSDPNLSGDVSYNPQEFADQFLIENKTGSMSQYTVICIDDSPAILKMVQRYLIQEKLCPILIDDPIKALVKVIKSNPSLILLDVEMPRMDGYDLCRMLRKHPQLKDTPIIMVTGRSGFINRAKAKVVGATDYLTKPFDSSELSNKVFRYLESA</sequence>
<dbReference type="EC" id="2.7.13.3" evidence="4"/>
<comment type="caution">
    <text evidence="4">The sequence shown here is derived from an EMBL/GenBank/DDBJ whole genome shotgun (WGS) entry which is preliminary data.</text>
</comment>
<dbReference type="SMART" id="SM00448">
    <property type="entry name" value="REC"/>
    <property type="match status" value="1"/>
</dbReference>
<reference evidence="4 5" key="1">
    <citation type="journal article" date="2018" name="Sci. Rep.">
        <title>A novel species of the marine cyanobacterium Acaryochloris with a unique pigment content and lifestyle.</title>
        <authorList>
            <person name="Partensky F."/>
            <person name="Six C."/>
            <person name="Ratin M."/>
            <person name="Garczarek L."/>
            <person name="Vaulot D."/>
            <person name="Probert I."/>
            <person name="Calteau A."/>
            <person name="Gourvil P."/>
            <person name="Marie D."/>
            <person name="Grebert T."/>
            <person name="Bouchier C."/>
            <person name="Le Panse S."/>
            <person name="Gachenot M."/>
            <person name="Rodriguez F."/>
            <person name="Garrido J.L."/>
        </authorList>
    </citation>
    <scope>NUCLEOTIDE SEQUENCE [LARGE SCALE GENOMIC DNA]</scope>
    <source>
        <strain evidence="4 5">RCC1774</strain>
    </source>
</reference>